<name>A0A2P8H8Y7_CHINA</name>
<evidence type="ECO:0000313" key="1">
    <source>
        <dbReference type="EMBL" id="PSL42695.1"/>
    </source>
</evidence>
<keyword evidence="2" id="KW-1185">Reference proteome</keyword>
<dbReference type="EMBL" id="PYAW01000011">
    <property type="protein sequence ID" value="PSL42695.1"/>
    <property type="molecule type" value="Genomic_DNA"/>
</dbReference>
<accession>A0A2P8H8Y7</accession>
<organism evidence="1 2">
    <name type="scientific">Chitinophaga niastensis</name>
    <dbReference type="NCBI Taxonomy" id="536980"/>
    <lineage>
        <taxon>Bacteria</taxon>
        <taxon>Pseudomonadati</taxon>
        <taxon>Bacteroidota</taxon>
        <taxon>Chitinophagia</taxon>
        <taxon>Chitinophagales</taxon>
        <taxon>Chitinophagaceae</taxon>
        <taxon>Chitinophaga</taxon>
    </lineage>
</organism>
<sequence>MKFQRIIVTLFFLIPLQIFVQENGTNKGEVIDKLTRQVVPLPVLKSSILQKAVWSTVCGIFIFQILKKELTP</sequence>
<dbReference type="Proteomes" id="UP000240971">
    <property type="component" value="Unassembled WGS sequence"/>
</dbReference>
<proteinExistence type="predicted"/>
<gene>
    <name evidence="1" type="ORF">CLV51_11181</name>
</gene>
<protein>
    <submittedName>
        <fullName evidence="1">Uncharacterized protein</fullName>
    </submittedName>
</protein>
<reference evidence="1 2" key="1">
    <citation type="submission" date="2018-03" db="EMBL/GenBank/DDBJ databases">
        <title>Genomic Encyclopedia of Archaeal and Bacterial Type Strains, Phase II (KMG-II): from individual species to whole genera.</title>
        <authorList>
            <person name="Goeker M."/>
        </authorList>
    </citation>
    <scope>NUCLEOTIDE SEQUENCE [LARGE SCALE GENOMIC DNA]</scope>
    <source>
        <strain evidence="1 2">DSM 24859</strain>
    </source>
</reference>
<dbReference type="RefSeq" id="WP_106531429.1">
    <property type="nucleotide sequence ID" value="NZ_PYAW01000011.1"/>
</dbReference>
<dbReference type="AlphaFoldDB" id="A0A2P8H8Y7"/>
<comment type="caution">
    <text evidence="1">The sequence shown here is derived from an EMBL/GenBank/DDBJ whole genome shotgun (WGS) entry which is preliminary data.</text>
</comment>
<evidence type="ECO:0000313" key="2">
    <source>
        <dbReference type="Proteomes" id="UP000240971"/>
    </source>
</evidence>